<dbReference type="RefSeq" id="WP_183999458.1">
    <property type="nucleotide sequence ID" value="NZ_JACIEH010000003.1"/>
</dbReference>
<dbReference type="Proteomes" id="UP000557392">
    <property type="component" value="Unassembled WGS sequence"/>
</dbReference>
<keyword evidence="2" id="KW-0732">Signal</keyword>
<dbReference type="InterPro" id="IPR045175">
    <property type="entry name" value="M28_fam"/>
</dbReference>
<dbReference type="SUPFAM" id="SSF52025">
    <property type="entry name" value="PA domain"/>
    <property type="match status" value="1"/>
</dbReference>
<feature type="domain" description="Peptidase M28" evidence="3">
    <location>
        <begin position="285"/>
        <end position="498"/>
    </location>
</feature>
<name>A0A7W6NYZ3_9SPHN</name>
<keyword evidence="4" id="KW-0645">Protease</keyword>
<evidence type="ECO:0000256" key="1">
    <source>
        <dbReference type="SAM" id="MobiDB-lite"/>
    </source>
</evidence>
<evidence type="ECO:0000313" key="4">
    <source>
        <dbReference type="EMBL" id="MBB4100134.1"/>
    </source>
</evidence>
<dbReference type="Pfam" id="PF04389">
    <property type="entry name" value="Peptidase_M28"/>
    <property type="match status" value="1"/>
</dbReference>
<dbReference type="AlphaFoldDB" id="A0A7W6NYZ3"/>
<sequence length="559" mass="59686">MRFVPFVIALSLGVAPACAWAQAGTAEPVFSPDEVRAHVEFLADDLLGGRDNGTEGFDIAARYVSSRFDAMGFKPGGTQGWYQPVNIAEYVLDADKPASFTVAGKKFAGGEDVLFGPSPVHGDETQILTADAVFVGYGREEDYAGFDVTGKFVVTLIGNPPGAAPGKFDRASIAGKHGALGTLYLITPDNLKGAFPWAQAVNYFQQPQNNWLDAKGFPKGENPGLKIGAYVKGAAADALFKGAPTSAAQLYAALAKPDAVPAGFALRQRLTLQRTSIVTIKKSNNVIGVLPGSDPKLANEYVVLSAHLDHEGTQPGIEGEDKIFNGAMDNAAGVASMLEAARAFAQTGKRPRRSILFVALTAEEDGLIGSEYLARYPVTGSGKVVADVNLDMPILLYDFQDVVAFGAEHSTLGPIVERAAAKMGVTLSPDPMPEEQLFLRSDHYSFVQAGVPSIFLVTGFKNGGEKAFRDFLKTNYHKVSDDLRQPFDWQAGAKFAKINYLIAREIADSDQEPRWYAGNSFGDRYAKDAPKAPRPAGVPATPARSPAVITIPVPAPKKN</sequence>
<dbReference type="SUPFAM" id="SSF53187">
    <property type="entry name" value="Zn-dependent exopeptidases"/>
    <property type="match status" value="1"/>
</dbReference>
<feature type="signal peptide" evidence="2">
    <location>
        <begin position="1"/>
        <end position="19"/>
    </location>
</feature>
<reference evidence="4 5" key="1">
    <citation type="submission" date="2020-08" db="EMBL/GenBank/DDBJ databases">
        <title>Genomic Encyclopedia of Type Strains, Phase IV (KMG-IV): sequencing the most valuable type-strain genomes for metagenomic binning, comparative biology and taxonomic classification.</title>
        <authorList>
            <person name="Goeker M."/>
        </authorList>
    </citation>
    <scope>NUCLEOTIDE SEQUENCE [LARGE SCALE GENOMIC DNA]</scope>
    <source>
        <strain evidence="4 5">DSM 101806</strain>
    </source>
</reference>
<dbReference type="GO" id="GO:0004180">
    <property type="term" value="F:carboxypeptidase activity"/>
    <property type="evidence" value="ECO:0007669"/>
    <property type="project" value="UniProtKB-KW"/>
</dbReference>
<comment type="caution">
    <text evidence="4">The sequence shown here is derived from an EMBL/GenBank/DDBJ whole genome shotgun (WGS) entry which is preliminary data.</text>
</comment>
<gene>
    <name evidence="4" type="ORF">GGR46_003706</name>
</gene>
<dbReference type="InterPro" id="IPR007484">
    <property type="entry name" value="Peptidase_M28"/>
</dbReference>
<feature type="region of interest" description="Disordered" evidence="1">
    <location>
        <begin position="526"/>
        <end position="559"/>
    </location>
</feature>
<evidence type="ECO:0000259" key="3">
    <source>
        <dbReference type="Pfam" id="PF04389"/>
    </source>
</evidence>
<dbReference type="Gene3D" id="3.50.30.30">
    <property type="match status" value="1"/>
</dbReference>
<dbReference type="GO" id="GO:0006508">
    <property type="term" value="P:proteolysis"/>
    <property type="evidence" value="ECO:0007669"/>
    <property type="project" value="InterPro"/>
</dbReference>
<dbReference type="PANTHER" id="PTHR12147">
    <property type="entry name" value="METALLOPEPTIDASE M28 FAMILY MEMBER"/>
    <property type="match status" value="1"/>
</dbReference>
<keyword evidence="4" id="KW-0121">Carboxypeptidase</keyword>
<dbReference type="EMBL" id="JACIEH010000003">
    <property type="protein sequence ID" value="MBB4100134.1"/>
    <property type="molecule type" value="Genomic_DNA"/>
</dbReference>
<keyword evidence="5" id="KW-1185">Reference proteome</keyword>
<dbReference type="Gene3D" id="3.40.630.10">
    <property type="entry name" value="Zn peptidases"/>
    <property type="match status" value="1"/>
</dbReference>
<protein>
    <submittedName>
        <fullName evidence="4">Zn-dependent M28 family amino/carboxypeptidase</fullName>
    </submittedName>
</protein>
<feature type="chain" id="PRO_5030556999" evidence="2">
    <location>
        <begin position="20"/>
        <end position="559"/>
    </location>
</feature>
<dbReference type="InterPro" id="IPR046450">
    <property type="entry name" value="PA_dom_sf"/>
</dbReference>
<proteinExistence type="predicted"/>
<accession>A0A7W6NYZ3</accession>
<evidence type="ECO:0000313" key="5">
    <source>
        <dbReference type="Proteomes" id="UP000557392"/>
    </source>
</evidence>
<dbReference type="GO" id="GO:0008235">
    <property type="term" value="F:metalloexopeptidase activity"/>
    <property type="evidence" value="ECO:0007669"/>
    <property type="project" value="InterPro"/>
</dbReference>
<dbReference type="PANTHER" id="PTHR12147:SF26">
    <property type="entry name" value="PEPTIDASE M28 DOMAIN-CONTAINING PROTEIN"/>
    <property type="match status" value="1"/>
</dbReference>
<keyword evidence="4" id="KW-0378">Hydrolase</keyword>
<organism evidence="4 5">
    <name type="scientific">Sphingomonas kyeonggiensis</name>
    <dbReference type="NCBI Taxonomy" id="1268553"/>
    <lineage>
        <taxon>Bacteria</taxon>
        <taxon>Pseudomonadati</taxon>
        <taxon>Pseudomonadota</taxon>
        <taxon>Alphaproteobacteria</taxon>
        <taxon>Sphingomonadales</taxon>
        <taxon>Sphingomonadaceae</taxon>
        <taxon>Sphingomonas</taxon>
    </lineage>
</organism>
<evidence type="ECO:0000256" key="2">
    <source>
        <dbReference type="SAM" id="SignalP"/>
    </source>
</evidence>